<dbReference type="AlphaFoldDB" id="A0A5S9PL20"/>
<accession>A0A5S9PL20</accession>
<dbReference type="OrthoDB" id="8451383at2"/>
<proteinExistence type="predicted"/>
<gene>
    <name evidence="1" type="ORF">DPBNPPHM_01093</name>
</gene>
<protein>
    <submittedName>
        <fullName evidence="1">Uncharacterized protein</fullName>
    </submittedName>
</protein>
<dbReference type="EMBL" id="CACSII010000012">
    <property type="protein sequence ID" value="CAA0104607.1"/>
    <property type="molecule type" value="Genomic_DNA"/>
</dbReference>
<evidence type="ECO:0000313" key="1">
    <source>
        <dbReference type="EMBL" id="CAA0104607.1"/>
    </source>
</evidence>
<dbReference type="Proteomes" id="UP000434580">
    <property type="component" value="Unassembled WGS sequence"/>
</dbReference>
<evidence type="ECO:0000313" key="2">
    <source>
        <dbReference type="Proteomes" id="UP000434580"/>
    </source>
</evidence>
<name>A0A5S9PL20_9GAMM</name>
<sequence>MPFSEPWNTTYERGDMIYGLKEERTNYMFTVNAFEHSIGDPTRFIDLFAGTTIEKEGVFKKKIWPVWCGDVNQEFLDFMQNHPKYHTALRPLTGRSSGEEEVEGKSDDVGRKVKGGIEWMVSRNDADRHHLHFILDGIDFDLVASKRQIIKPGMRHSEPSYTSVELRWLYRNRHEANVKLNVQFWINSVPCGPPWEDTFASAHPGGAEAQLAWQRYHPKSTPWEPHMDYECECFQKVHPQNGTFNARRTVYVCRTCGFGNRMPVFARMTAEHSERHLGDWCSKCNTQMWHRKHGTIMPGGSIYVCKCGNAESYWGGFNH</sequence>
<organism evidence="1 2">
    <name type="scientific">BD1-7 clade bacterium</name>
    <dbReference type="NCBI Taxonomy" id="2029982"/>
    <lineage>
        <taxon>Bacteria</taxon>
        <taxon>Pseudomonadati</taxon>
        <taxon>Pseudomonadota</taxon>
        <taxon>Gammaproteobacteria</taxon>
        <taxon>Cellvibrionales</taxon>
        <taxon>Spongiibacteraceae</taxon>
        <taxon>BD1-7 clade</taxon>
    </lineage>
</organism>
<reference evidence="1 2" key="1">
    <citation type="submission" date="2019-11" db="EMBL/GenBank/DDBJ databases">
        <authorList>
            <person name="Holert J."/>
        </authorList>
    </citation>
    <scope>NUCLEOTIDE SEQUENCE [LARGE SCALE GENOMIC DNA]</scope>
    <source>
        <strain evidence="1">BC5_2</strain>
    </source>
</reference>